<evidence type="ECO:0000256" key="5">
    <source>
        <dbReference type="ARBA" id="ARBA00022679"/>
    </source>
</evidence>
<evidence type="ECO:0000256" key="12">
    <source>
        <dbReference type="ARBA" id="ARBA00049494"/>
    </source>
</evidence>
<gene>
    <name evidence="15" type="ORF">FIBSPDRAFT_824888</name>
</gene>
<evidence type="ECO:0000313" key="15">
    <source>
        <dbReference type="EMBL" id="KZP22230.1"/>
    </source>
</evidence>
<evidence type="ECO:0000256" key="2">
    <source>
        <dbReference type="ARBA" id="ARBA00012393"/>
    </source>
</evidence>
<dbReference type="CDD" id="cd23948">
    <property type="entry name" value="FAD_synthase"/>
    <property type="match status" value="1"/>
</dbReference>
<dbReference type="Pfam" id="PF01507">
    <property type="entry name" value="PAPS_reduct"/>
    <property type="match status" value="1"/>
</dbReference>
<keyword evidence="6" id="KW-0548">Nucleotidyltransferase</keyword>
<comment type="pathway">
    <text evidence="1">Cofactor biosynthesis; FAD biosynthesis; FAD from FMN: step 1/1.</text>
</comment>
<dbReference type="EC" id="2.7.7.2" evidence="2"/>
<evidence type="ECO:0000259" key="14">
    <source>
        <dbReference type="Pfam" id="PF01507"/>
    </source>
</evidence>
<evidence type="ECO:0000256" key="11">
    <source>
        <dbReference type="ARBA" id="ARBA00031871"/>
    </source>
</evidence>
<name>A0A166KT88_9AGAM</name>
<comment type="catalytic activity">
    <reaction evidence="12">
        <text>FMN + ATP + H(+) = FAD + diphosphate</text>
        <dbReference type="Rhea" id="RHEA:17237"/>
        <dbReference type="ChEBI" id="CHEBI:15378"/>
        <dbReference type="ChEBI" id="CHEBI:30616"/>
        <dbReference type="ChEBI" id="CHEBI:33019"/>
        <dbReference type="ChEBI" id="CHEBI:57692"/>
        <dbReference type="ChEBI" id="CHEBI:58210"/>
        <dbReference type="EC" id="2.7.7.2"/>
    </reaction>
</comment>
<feature type="region of interest" description="Disordered" evidence="13">
    <location>
        <begin position="316"/>
        <end position="339"/>
    </location>
</feature>
<dbReference type="PANTHER" id="PTHR23293">
    <property type="entry name" value="FAD SYNTHETASE-RELATED FMN ADENYLYLTRANSFERASE"/>
    <property type="match status" value="1"/>
</dbReference>
<keyword evidence="4" id="KW-0288">FMN</keyword>
<feature type="compositionally biased region" description="Basic and acidic residues" evidence="13">
    <location>
        <begin position="321"/>
        <end position="339"/>
    </location>
</feature>
<keyword evidence="16" id="KW-1185">Reference proteome</keyword>
<keyword evidence="7" id="KW-0547">Nucleotide-binding</keyword>
<dbReference type="PANTHER" id="PTHR23293:SF9">
    <property type="entry name" value="FAD SYNTHASE"/>
    <property type="match status" value="1"/>
</dbReference>
<protein>
    <recommendedName>
        <fullName evidence="2">FAD synthase</fullName>
        <ecNumber evidence="2">2.7.7.2</ecNumber>
    </recommendedName>
    <alternativeName>
        <fullName evidence="10">FAD pyrophosphorylase</fullName>
    </alternativeName>
    <alternativeName>
        <fullName evidence="11">FMN adenylyltransferase</fullName>
    </alternativeName>
</protein>
<evidence type="ECO:0000256" key="7">
    <source>
        <dbReference type="ARBA" id="ARBA00022741"/>
    </source>
</evidence>
<dbReference type="AlphaFoldDB" id="A0A166KT88"/>
<keyword evidence="9" id="KW-0067">ATP-binding</keyword>
<dbReference type="Gene3D" id="3.40.50.620">
    <property type="entry name" value="HUPs"/>
    <property type="match status" value="1"/>
</dbReference>
<dbReference type="GO" id="GO:0006747">
    <property type="term" value="P:FAD biosynthetic process"/>
    <property type="evidence" value="ECO:0007669"/>
    <property type="project" value="TreeGrafter"/>
</dbReference>
<feature type="domain" description="Phosphoadenosine phosphosulphate reductase" evidence="14">
    <location>
        <begin position="45"/>
        <end position="242"/>
    </location>
</feature>
<keyword evidence="3" id="KW-0285">Flavoprotein</keyword>
<evidence type="ECO:0000256" key="9">
    <source>
        <dbReference type="ARBA" id="ARBA00022840"/>
    </source>
</evidence>
<organism evidence="15 16">
    <name type="scientific">Athelia psychrophila</name>
    <dbReference type="NCBI Taxonomy" id="1759441"/>
    <lineage>
        <taxon>Eukaryota</taxon>
        <taxon>Fungi</taxon>
        <taxon>Dikarya</taxon>
        <taxon>Basidiomycota</taxon>
        <taxon>Agaricomycotina</taxon>
        <taxon>Agaricomycetes</taxon>
        <taxon>Agaricomycetidae</taxon>
        <taxon>Atheliales</taxon>
        <taxon>Atheliaceae</taxon>
        <taxon>Athelia</taxon>
    </lineage>
</organism>
<dbReference type="GO" id="GO:0003919">
    <property type="term" value="F:FMN adenylyltransferase activity"/>
    <property type="evidence" value="ECO:0007669"/>
    <property type="project" value="UniProtKB-EC"/>
</dbReference>
<dbReference type="EMBL" id="KV417541">
    <property type="protein sequence ID" value="KZP22230.1"/>
    <property type="molecule type" value="Genomic_DNA"/>
</dbReference>
<dbReference type="InterPro" id="IPR014729">
    <property type="entry name" value="Rossmann-like_a/b/a_fold"/>
</dbReference>
<dbReference type="InterPro" id="IPR002500">
    <property type="entry name" value="PAPS_reduct_dom"/>
</dbReference>
<evidence type="ECO:0000256" key="10">
    <source>
        <dbReference type="ARBA" id="ARBA00031145"/>
    </source>
</evidence>
<dbReference type="GO" id="GO:0005524">
    <property type="term" value="F:ATP binding"/>
    <property type="evidence" value="ECO:0007669"/>
    <property type="project" value="UniProtKB-KW"/>
</dbReference>
<evidence type="ECO:0000256" key="3">
    <source>
        <dbReference type="ARBA" id="ARBA00022630"/>
    </source>
</evidence>
<evidence type="ECO:0000256" key="13">
    <source>
        <dbReference type="SAM" id="MobiDB-lite"/>
    </source>
</evidence>
<sequence>MLNCENLAREVYDLAVSSGPLAPLIKEALEVIDRALDDHGDEAVSISFNGGKDCTVLLHLFAGALAKRRGSAATKLIPALYIPVPSPFPALETFIAECIDAYNLDLFHCALDPEDSAVVGEGDGYEMPLCDALRKRIRLPSASAERPMVAGKGAGMRKALELYKAEHPSVSAILMGTRKGDPHGAALSHRNMTDPGWPQFERVNPIINWDYASIWEFLRTLRVAYCSLYDEGYTSLGSTYNTFRNPALLITPAPSSYSTHPPSPAPLPLFPPSEDIDSGKRPVITPNVSLPNVATMADVLPSINRKVEERYRPAYELADGSLEREGRASAKPVEKADSS</sequence>
<keyword evidence="8" id="KW-0274">FAD</keyword>
<dbReference type="SUPFAM" id="SSF52402">
    <property type="entry name" value="Adenine nucleotide alpha hydrolases-like"/>
    <property type="match status" value="1"/>
</dbReference>
<dbReference type="STRING" id="436010.A0A166KT88"/>
<dbReference type="Proteomes" id="UP000076532">
    <property type="component" value="Unassembled WGS sequence"/>
</dbReference>
<keyword evidence="5" id="KW-0808">Transferase</keyword>
<evidence type="ECO:0000256" key="6">
    <source>
        <dbReference type="ARBA" id="ARBA00022695"/>
    </source>
</evidence>
<proteinExistence type="predicted"/>
<evidence type="ECO:0000256" key="1">
    <source>
        <dbReference type="ARBA" id="ARBA00004726"/>
    </source>
</evidence>
<dbReference type="OrthoDB" id="270728at2759"/>
<evidence type="ECO:0000256" key="4">
    <source>
        <dbReference type="ARBA" id="ARBA00022643"/>
    </source>
</evidence>
<accession>A0A166KT88</accession>
<evidence type="ECO:0000256" key="8">
    <source>
        <dbReference type="ARBA" id="ARBA00022827"/>
    </source>
</evidence>
<evidence type="ECO:0000313" key="16">
    <source>
        <dbReference type="Proteomes" id="UP000076532"/>
    </source>
</evidence>
<reference evidence="15 16" key="1">
    <citation type="journal article" date="2016" name="Mol. Biol. Evol.">
        <title>Comparative Genomics of Early-Diverging Mushroom-Forming Fungi Provides Insights into the Origins of Lignocellulose Decay Capabilities.</title>
        <authorList>
            <person name="Nagy L.G."/>
            <person name="Riley R."/>
            <person name="Tritt A."/>
            <person name="Adam C."/>
            <person name="Daum C."/>
            <person name="Floudas D."/>
            <person name="Sun H."/>
            <person name="Yadav J.S."/>
            <person name="Pangilinan J."/>
            <person name="Larsson K.H."/>
            <person name="Matsuura K."/>
            <person name="Barry K."/>
            <person name="Labutti K."/>
            <person name="Kuo R."/>
            <person name="Ohm R.A."/>
            <person name="Bhattacharya S.S."/>
            <person name="Shirouzu T."/>
            <person name="Yoshinaga Y."/>
            <person name="Martin F.M."/>
            <person name="Grigoriev I.V."/>
            <person name="Hibbett D.S."/>
        </authorList>
    </citation>
    <scope>NUCLEOTIDE SEQUENCE [LARGE SCALE GENOMIC DNA]</scope>
    <source>
        <strain evidence="15 16">CBS 109695</strain>
    </source>
</reference>